<accession>A0A6D2HK56</accession>
<reference evidence="2" key="1">
    <citation type="submission" date="2020-01" db="EMBL/GenBank/DDBJ databases">
        <authorList>
            <person name="Mishra B."/>
        </authorList>
    </citation>
    <scope>NUCLEOTIDE SEQUENCE [LARGE SCALE GENOMIC DNA]</scope>
</reference>
<keyword evidence="3" id="KW-1185">Reference proteome</keyword>
<dbReference type="GO" id="GO:0003676">
    <property type="term" value="F:nucleic acid binding"/>
    <property type="evidence" value="ECO:0007669"/>
    <property type="project" value="InterPro"/>
</dbReference>
<comment type="caution">
    <text evidence="2">The sequence shown here is derived from an EMBL/GenBank/DDBJ whole genome shotgun (WGS) entry which is preliminary data.</text>
</comment>
<dbReference type="InterPro" id="IPR044730">
    <property type="entry name" value="RNase_H-like_dom_plant"/>
</dbReference>
<dbReference type="GO" id="GO:0004523">
    <property type="term" value="F:RNA-DNA hybrid ribonuclease activity"/>
    <property type="evidence" value="ECO:0007669"/>
    <property type="project" value="InterPro"/>
</dbReference>
<protein>
    <recommendedName>
        <fullName evidence="1">RNase H type-1 domain-containing protein</fullName>
    </recommendedName>
</protein>
<dbReference type="EMBL" id="CACVBM020000199">
    <property type="protein sequence ID" value="CAA7015730.1"/>
    <property type="molecule type" value="Genomic_DNA"/>
</dbReference>
<evidence type="ECO:0000313" key="3">
    <source>
        <dbReference type="Proteomes" id="UP000467841"/>
    </source>
</evidence>
<organism evidence="2 3">
    <name type="scientific">Microthlaspi erraticum</name>
    <dbReference type="NCBI Taxonomy" id="1685480"/>
    <lineage>
        <taxon>Eukaryota</taxon>
        <taxon>Viridiplantae</taxon>
        <taxon>Streptophyta</taxon>
        <taxon>Embryophyta</taxon>
        <taxon>Tracheophyta</taxon>
        <taxon>Spermatophyta</taxon>
        <taxon>Magnoliopsida</taxon>
        <taxon>eudicotyledons</taxon>
        <taxon>Gunneridae</taxon>
        <taxon>Pentapetalae</taxon>
        <taxon>rosids</taxon>
        <taxon>malvids</taxon>
        <taxon>Brassicales</taxon>
        <taxon>Brassicaceae</taxon>
        <taxon>Coluteocarpeae</taxon>
        <taxon>Microthlaspi</taxon>
    </lineage>
</organism>
<dbReference type="OrthoDB" id="1434060at2759"/>
<feature type="domain" description="RNase H type-1" evidence="1">
    <location>
        <begin position="196"/>
        <end position="298"/>
    </location>
</feature>
<dbReference type="SUPFAM" id="SSF53098">
    <property type="entry name" value="Ribonuclease H-like"/>
    <property type="match status" value="1"/>
</dbReference>
<dbReference type="CDD" id="cd06222">
    <property type="entry name" value="RNase_H_like"/>
    <property type="match status" value="1"/>
</dbReference>
<evidence type="ECO:0000259" key="1">
    <source>
        <dbReference type="Pfam" id="PF13456"/>
    </source>
</evidence>
<evidence type="ECO:0000313" key="2">
    <source>
        <dbReference type="EMBL" id="CAA7015730.1"/>
    </source>
</evidence>
<name>A0A6D2HK56_9BRAS</name>
<dbReference type="PANTHER" id="PTHR47074">
    <property type="entry name" value="BNAC02G40300D PROTEIN"/>
    <property type="match status" value="1"/>
</dbReference>
<dbReference type="AlphaFoldDB" id="A0A6D2HK56"/>
<dbReference type="Proteomes" id="UP000467841">
    <property type="component" value="Unassembled WGS sequence"/>
</dbReference>
<dbReference type="Gene3D" id="3.30.420.10">
    <property type="entry name" value="Ribonuclease H-like superfamily/Ribonuclease H"/>
    <property type="match status" value="1"/>
</dbReference>
<dbReference type="InterPro" id="IPR036397">
    <property type="entry name" value="RNaseH_sf"/>
</dbReference>
<dbReference type="InterPro" id="IPR052929">
    <property type="entry name" value="RNase_H-like_EbsB-rel"/>
</dbReference>
<gene>
    <name evidence="2" type="ORF">MERR_LOCUS2965</name>
</gene>
<sequence length="298" mass="33894">MSCFKIPVSLCKRIQSALTRFWWDQTPGTQKMSWTSWTKMTKSKSSGGLGFCDIQSFDALLAKLSWELETTDHLFFCCDYAQKVWSLAPFGKTLDLSLIHFKASINVLKRLVCLPPSGISYGPLFPWIWICWTIWSARNYHIFEDRSFTPEDTNLKAIQDAREWQEAQVLEKKPHQARPRPTNHRSLHPNTVVCFTDGAWKQETAIAGAGWIFTKREGIKLDSGSLAEPFASSPLKAEAIAIRSALVQALEKNFLHLQVKSDAKDLIRALTSQEKIKEIYGLLFDIQSLAKLFTSISF</sequence>
<dbReference type="InterPro" id="IPR012337">
    <property type="entry name" value="RNaseH-like_sf"/>
</dbReference>
<dbReference type="Pfam" id="PF13456">
    <property type="entry name" value="RVT_3"/>
    <property type="match status" value="1"/>
</dbReference>
<proteinExistence type="predicted"/>
<dbReference type="PANTHER" id="PTHR47074:SF49">
    <property type="entry name" value="POLYNUCLEOTIDYL TRANSFERASE, RIBONUCLEASE H-LIKE SUPERFAMILY PROTEIN"/>
    <property type="match status" value="1"/>
</dbReference>
<dbReference type="InterPro" id="IPR002156">
    <property type="entry name" value="RNaseH_domain"/>
</dbReference>